<dbReference type="HAMAP" id="MF_00862">
    <property type="entry name" value="DabB"/>
    <property type="match status" value="1"/>
</dbReference>
<evidence type="ECO:0000259" key="11">
    <source>
        <dbReference type="Pfam" id="PF00662"/>
    </source>
</evidence>
<reference evidence="12 13" key="1">
    <citation type="submission" date="2020-09" db="EMBL/GenBank/DDBJ databases">
        <title>Methylomonas albis sp. nov. and Methylomonas fluvii sp. nov.: Two cold-adapted methanotrophs from the River Elbe and an amended description of Methylovulum psychrotolerans strain Eb1.</title>
        <authorList>
            <person name="Bussmann I.K."/>
            <person name="Klings K.-W."/>
            <person name="Warnstedt J."/>
            <person name="Hoppert M."/>
            <person name="Saborowski A."/>
            <person name="Horn F."/>
            <person name="Liebner S."/>
        </authorList>
    </citation>
    <scope>NUCLEOTIDE SEQUENCE [LARGE SCALE GENOMIC DNA]</scope>
    <source>
        <strain evidence="12 13">EbB</strain>
    </source>
</reference>
<dbReference type="InterPro" id="IPR046396">
    <property type="entry name" value="Transporter_DabB"/>
</dbReference>
<feature type="domain" description="NADH:quinone oxidoreductase/Mrp antiporter transmembrane" evidence="10">
    <location>
        <begin position="125"/>
        <end position="343"/>
    </location>
</feature>
<dbReference type="RefSeq" id="WP_192394893.1">
    <property type="nucleotide sequence ID" value="NZ_CAJHIU010000002.1"/>
</dbReference>
<evidence type="ECO:0000256" key="4">
    <source>
        <dbReference type="ARBA" id="ARBA00022692"/>
    </source>
</evidence>
<evidence type="ECO:0000256" key="5">
    <source>
        <dbReference type="ARBA" id="ARBA00022989"/>
    </source>
</evidence>
<protein>
    <recommendedName>
        <fullName evidence="7">Probable inorganic carbon transporter subunit DabB</fullName>
    </recommendedName>
</protein>
<organism evidence="12 13">
    <name type="scientific">Methylomonas fluvii</name>
    <dbReference type="NCBI Taxonomy" id="1854564"/>
    <lineage>
        <taxon>Bacteria</taxon>
        <taxon>Pseudomonadati</taxon>
        <taxon>Pseudomonadota</taxon>
        <taxon>Gammaproteobacteria</taxon>
        <taxon>Methylococcales</taxon>
        <taxon>Methylococcaceae</taxon>
        <taxon>Methylomonas</taxon>
    </lineage>
</organism>
<dbReference type="EMBL" id="JACXST010000002">
    <property type="protein sequence ID" value="MBD9362185.1"/>
    <property type="molecule type" value="Genomic_DNA"/>
</dbReference>
<evidence type="ECO:0000256" key="2">
    <source>
        <dbReference type="ARBA" id="ARBA00022448"/>
    </source>
</evidence>
<comment type="subunit">
    <text evidence="7">Forms a complex with DabA.</text>
</comment>
<feature type="transmembrane region" description="Helical" evidence="7">
    <location>
        <begin position="390"/>
        <end position="410"/>
    </location>
</feature>
<evidence type="ECO:0000256" key="6">
    <source>
        <dbReference type="ARBA" id="ARBA00023136"/>
    </source>
</evidence>
<evidence type="ECO:0000256" key="3">
    <source>
        <dbReference type="ARBA" id="ARBA00022475"/>
    </source>
</evidence>
<dbReference type="PANTHER" id="PTHR42829:SF1">
    <property type="entry name" value="INORGANIC CARBON TRANSPORTER SUBUNIT DABB-RELATED"/>
    <property type="match status" value="1"/>
</dbReference>
<feature type="transmembrane region" description="Helical" evidence="7">
    <location>
        <begin position="488"/>
        <end position="506"/>
    </location>
</feature>
<keyword evidence="13" id="KW-1185">Reference proteome</keyword>
<evidence type="ECO:0000313" key="12">
    <source>
        <dbReference type="EMBL" id="MBD9362185.1"/>
    </source>
</evidence>
<feature type="transmembrane region" description="Helical" evidence="7">
    <location>
        <begin position="76"/>
        <end position="94"/>
    </location>
</feature>
<dbReference type="InterPro" id="IPR003945">
    <property type="entry name" value="NU5C-like"/>
</dbReference>
<sequence>MTSLISYLAVSTPLLLFLSGTPSSAWATRHPQQMGKLCGTLSIMAVLTAGLSGVGIFSQASLPASVADNGLYIDRLSVMMLMLVAFIGAVVIRYSRHYLDGDPGQGRFFKWLAWTIAAVMTLVIAGHFILFVLAWILTSLCLHKLLLFYPERQGARIAARKKFIFSRLGDGALILAGIWLYQVFGTLEFKDLFALADQPVADTGLLNAAAFALVIGAIIKSAQFPFHSWLPEVMETPTPVSALMHAGIINAGGFLVIRMSHILVQAPAALHLLAVIGTITALFGSLVMLTQTSIKKSLAFSTVGQMGFMMLQCGLGAFSSAMLHIVAHALYKAHAFLSSGSVVDIARAAWAPAPRDHRHPGELLLAFIAALALTVGSAGLFDLTFREEPGIVLLGAILQMALTYLLWNALAHQTGPAQIGKALMVAAGVSLLYFALQTGFLHLLRADIAGQMPIDSLFDSVLLTIVLAGFFTILMLQIQYPGPAAAKVWQAAYVHIYNGFYISTLANRMIQRYGSKSVSLSHRHSGGMQP</sequence>
<dbReference type="InterPro" id="IPR001750">
    <property type="entry name" value="ND/Mrp_TM"/>
</dbReference>
<feature type="transmembrane region" description="Helical" evidence="7">
    <location>
        <begin position="242"/>
        <end position="263"/>
    </location>
</feature>
<dbReference type="PRINTS" id="PR01434">
    <property type="entry name" value="NADHDHGNASE5"/>
</dbReference>
<keyword evidence="2 7" id="KW-0813">Transport</keyword>
<evidence type="ECO:0000256" key="8">
    <source>
        <dbReference type="RuleBase" id="RU000320"/>
    </source>
</evidence>
<keyword evidence="6 7" id="KW-0472">Membrane</keyword>
<evidence type="ECO:0000313" key="13">
    <source>
        <dbReference type="Proteomes" id="UP000641152"/>
    </source>
</evidence>
<feature type="transmembrane region" description="Helical" evidence="7">
    <location>
        <begin position="363"/>
        <end position="383"/>
    </location>
</feature>
<dbReference type="NCBIfam" id="NF006029">
    <property type="entry name" value="PRK08168.1"/>
    <property type="match status" value="1"/>
</dbReference>
<gene>
    <name evidence="7" type="primary">dabB</name>
    <name evidence="12" type="ORF">EBB_17005</name>
</gene>
<feature type="transmembrane region" description="Helical" evidence="7">
    <location>
        <begin position="43"/>
        <end position="64"/>
    </location>
</feature>
<feature type="transmembrane region" description="Helical" evidence="7">
    <location>
        <begin position="114"/>
        <end position="142"/>
    </location>
</feature>
<dbReference type="Proteomes" id="UP000641152">
    <property type="component" value="Unassembled WGS sequence"/>
</dbReference>
<dbReference type="Pfam" id="PF00361">
    <property type="entry name" value="Proton_antipo_M"/>
    <property type="match status" value="1"/>
</dbReference>
<evidence type="ECO:0000256" key="1">
    <source>
        <dbReference type="ARBA" id="ARBA00004127"/>
    </source>
</evidence>
<feature type="transmembrane region" description="Helical" evidence="7">
    <location>
        <begin position="269"/>
        <end position="289"/>
    </location>
</feature>
<keyword evidence="4 7" id="KW-0812">Transmembrane</keyword>
<feature type="chain" id="PRO_5046541854" description="Probable inorganic carbon transporter subunit DabB" evidence="9">
    <location>
        <begin position="28"/>
        <end position="530"/>
    </location>
</feature>
<comment type="similarity">
    <text evidence="7">Belongs to the inorganic carbon transporter (TC 9.A.2) DabB family.</text>
</comment>
<evidence type="ECO:0000256" key="7">
    <source>
        <dbReference type="HAMAP-Rule" id="MF_00862"/>
    </source>
</evidence>
<feature type="signal peptide" evidence="9">
    <location>
        <begin position="1"/>
        <end position="27"/>
    </location>
</feature>
<keyword evidence="5 7" id="KW-1133">Transmembrane helix</keyword>
<name>A0ABR9DGX2_9GAMM</name>
<feature type="transmembrane region" description="Helical" evidence="7">
    <location>
        <begin position="456"/>
        <end position="476"/>
    </location>
</feature>
<dbReference type="PANTHER" id="PTHR42829">
    <property type="entry name" value="NADH-UBIQUINONE OXIDOREDUCTASE CHAIN 5"/>
    <property type="match status" value="1"/>
</dbReference>
<comment type="function">
    <text evidence="7">Part of an energy-coupled inorganic carbon pump.</text>
</comment>
<feature type="transmembrane region" description="Helical" evidence="7">
    <location>
        <begin position="204"/>
        <end position="222"/>
    </location>
</feature>
<dbReference type="InterPro" id="IPR001516">
    <property type="entry name" value="Proton_antipo_N"/>
</dbReference>
<keyword evidence="3 7" id="KW-1003">Cell membrane</keyword>
<evidence type="ECO:0000259" key="10">
    <source>
        <dbReference type="Pfam" id="PF00361"/>
    </source>
</evidence>
<proteinExistence type="inferred from homology"/>
<accession>A0ABR9DGX2</accession>
<dbReference type="Pfam" id="PF00662">
    <property type="entry name" value="Proton_antipo_N"/>
    <property type="match status" value="1"/>
</dbReference>
<feature type="transmembrane region" description="Helical" evidence="7">
    <location>
        <begin position="163"/>
        <end position="184"/>
    </location>
</feature>
<comment type="caution">
    <text evidence="12">The sequence shown here is derived from an EMBL/GenBank/DDBJ whole genome shotgun (WGS) entry which is preliminary data.</text>
</comment>
<keyword evidence="9" id="KW-0732">Signal</keyword>
<evidence type="ECO:0000256" key="9">
    <source>
        <dbReference type="SAM" id="SignalP"/>
    </source>
</evidence>
<comment type="subcellular location">
    <subcellularLocation>
        <location evidence="7">Cell membrane</location>
        <topology evidence="7">Multi-pass membrane protein</topology>
    </subcellularLocation>
    <subcellularLocation>
        <location evidence="1">Endomembrane system</location>
        <topology evidence="1">Multi-pass membrane protein</topology>
    </subcellularLocation>
    <subcellularLocation>
        <location evidence="8">Membrane</location>
        <topology evidence="8">Multi-pass membrane protein</topology>
    </subcellularLocation>
</comment>
<feature type="transmembrane region" description="Helical" evidence="7">
    <location>
        <begin position="422"/>
        <end position="444"/>
    </location>
</feature>
<feature type="transmembrane region" description="Helical" evidence="7">
    <location>
        <begin position="310"/>
        <end position="331"/>
    </location>
</feature>
<feature type="domain" description="NADH-Ubiquinone oxidoreductase (complex I) chain 5 N-terminal" evidence="11">
    <location>
        <begin position="69"/>
        <end position="109"/>
    </location>
</feature>